<reference evidence="2 3" key="1">
    <citation type="journal article" date="2023" name="Genes (Basel)">
        <title>Chromosome-Level Genome Assembly and Circadian Gene Repertoire of the Patagonia Blennie Eleginops maclovinus-The Closest Ancestral Proxy of Antarctic Cryonotothenioids.</title>
        <authorList>
            <person name="Cheng C.C."/>
            <person name="Rivera-Colon A.G."/>
            <person name="Minhas B.F."/>
            <person name="Wilson L."/>
            <person name="Rayamajhi N."/>
            <person name="Vargas-Chacoff L."/>
            <person name="Catchen J.M."/>
        </authorList>
    </citation>
    <scope>NUCLEOTIDE SEQUENCE [LARGE SCALE GENOMIC DNA]</scope>
    <source>
        <strain evidence="2">JMC-PN-2008</strain>
    </source>
</reference>
<dbReference type="AlphaFoldDB" id="A0AAN7XKY7"/>
<feature type="compositionally biased region" description="Polar residues" evidence="1">
    <location>
        <begin position="44"/>
        <end position="56"/>
    </location>
</feature>
<reference evidence="2 3" key="2">
    <citation type="journal article" date="2023" name="Mol. Biol. Evol.">
        <title>Genomics of Secondarily Temperate Adaptation in the Only Non-Antarctic Icefish.</title>
        <authorList>
            <person name="Rivera-Colon A.G."/>
            <person name="Rayamajhi N."/>
            <person name="Minhas B.F."/>
            <person name="Madrigal G."/>
            <person name="Bilyk K.T."/>
            <person name="Yoon V."/>
            <person name="Hune M."/>
            <person name="Gregory S."/>
            <person name="Cheng C.H.C."/>
            <person name="Catchen J.M."/>
        </authorList>
    </citation>
    <scope>NUCLEOTIDE SEQUENCE [LARGE SCALE GENOMIC DNA]</scope>
    <source>
        <strain evidence="2">JMC-PN-2008</strain>
    </source>
</reference>
<keyword evidence="3" id="KW-1185">Reference proteome</keyword>
<feature type="region of interest" description="Disordered" evidence="1">
    <location>
        <begin position="1"/>
        <end position="62"/>
    </location>
</feature>
<evidence type="ECO:0000256" key="1">
    <source>
        <dbReference type="SAM" id="MobiDB-lite"/>
    </source>
</evidence>
<organism evidence="2 3">
    <name type="scientific">Eleginops maclovinus</name>
    <name type="common">Patagonian blennie</name>
    <name type="synonym">Eleginus maclovinus</name>
    <dbReference type="NCBI Taxonomy" id="56733"/>
    <lineage>
        <taxon>Eukaryota</taxon>
        <taxon>Metazoa</taxon>
        <taxon>Chordata</taxon>
        <taxon>Craniata</taxon>
        <taxon>Vertebrata</taxon>
        <taxon>Euteleostomi</taxon>
        <taxon>Actinopterygii</taxon>
        <taxon>Neopterygii</taxon>
        <taxon>Teleostei</taxon>
        <taxon>Neoteleostei</taxon>
        <taxon>Acanthomorphata</taxon>
        <taxon>Eupercaria</taxon>
        <taxon>Perciformes</taxon>
        <taxon>Notothenioidei</taxon>
        <taxon>Eleginopidae</taxon>
        <taxon>Eleginops</taxon>
    </lineage>
</organism>
<evidence type="ECO:0000313" key="3">
    <source>
        <dbReference type="Proteomes" id="UP001346869"/>
    </source>
</evidence>
<sequence>MDSCVKENEPMAGVAPSGTGYSSSGVGAFPCGQAGEEEKHPGQPGTTLNEEPSTSLCPPPAKKKRACRGALLEFLKEEAEKEHERFER</sequence>
<comment type="caution">
    <text evidence="2">The sequence shown here is derived from an EMBL/GenBank/DDBJ whole genome shotgun (WGS) entry which is preliminary data.</text>
</comment>
<protein>
    <submittedName>
        <fullName evidence="2">Uncharacterized protein</fullName>
    </submittedName>
</protein>
<accession>A0AAN7XKY7</accession>
<dbReference type="EMBL" id="JAUZQC010000013">
    <property type="protein sequence ID" value="KAK5861610.1"/>
    <property type="molecule type" value="Genomic_DNA"/>
</dbReference>
<gene>
    <name evidence="2" type="ORF">PBY51_022993</name>
</gene>
<name>A0AAN7XKY7_ELEMC</name>
<dbReference type="Proteomes" id="UP001346869">
    <property type="component" value="Unassembled WGS sequence"/>
</dbReference>
<proteinExistence type="predicted"/>
<evidence type="ECO:0000313" key="2">
    <source>
        <dbReference type="EMBL" id="KAK5861610.1"/>
    </source>
</evidence>